<keyword evidence="6" id="KW-1185">Reference proteome</keyword>
<dbReference type="EMBL" id="JYDU01000063">
    <property type="protein sequence ID" value="KRX94989.1"/>
    <property type="molecule type" value="Genomic_DNA"/>
</dbReference>
<evidence type="ECO:0000313" key="3">
    <source>
        <dbReference type="EMBL" id="KRY84092.1"/>
    </source>
</evidence>
<dbReference type="Proteomes" id="UP000054995">
    <property type="component" value="Unassembled WGS sequence"/>
</dbReference>
<accession>A0A0V1FDP5</accession>
<proteinExistence type="predicted"/>
<dbReference type="AlphaFoldDB" id="A0A0V1FDP5"/>
<dbReference type="Proteomes" id="UP000054632">
    <property type="component" value="Unassembled WGS sequence"/>
</dbReference>
<gene>
    <name evidence="2" type="ORF">T4A_2362</name>
    <name evidence="3" type="ORF">T4D_3092</name>
    <name evidence="1" type="ORF">T4E_2385</name>
</gene>
<evidence type="ECO:0000313" key="4">
    <source>
        <dbReference type="Proteomes" id="UP000054632"/>
    </source>
</evidence>
<dbReference type="Proteomes" id="UP000054815">
    <property type="component" value="Unassembled WGS sequence"/>
</dbReference>
<comment type="caution">
    <text evidence="3">The sequence shown here is derived from an EMBL/GenBank/DDBJ whole genome shotgun (WGS) entry which is preliminary data.</text>
</comment>
<evidence type="ECO:0000313" key="1">
    <source>
        <dbReference type="EMBL" id="KRX94989.1"/>
    </source>
</evidence>
<protein>
    <submittedName>
        <fullName evidence="3">Uncharacterized protein</fullName>
    </submittedName>
</protein>
<name>A0A0V1FDP5_TRIPS</name>
<organism evidence="3 6">
    <name type="scientific">Trichinella pseudospiralis</name>
    <name type="common">Parasitic roundworm</name>
    <dbReference type="NCBI Taxonomy" id="6337"/>
    <lineage>
        <taxon>Eukaryota</taxon>
        <taxon>Metazoa</taxon>
        <taxon>Ecdysozoa</taxon>
        <taxon>Nematoda</taxon>
        <taxon>Enoplea</taxon>
        <taxon>Dorylaimia</taxon>
        <taxon>Trichinellida</taxon>
        <taxon>Trichinellidae</taxon>
        <taxon>Trichinella</taxon>
    </lineage>
</organism>
<dbReference type="EMBL" id="JYDT01000123">
    <property type="protein sequence ID" value="KRY84092.1"/>
    <property type="molecule type" value="Genomic_DNA"/>
</dbReference>
<dbReference type="EMBL" id="JYDR01000127">
    <property type="protein sequence ID" value="KRY67794.1"/>
    <property type="molecule type" value="Genomic_DNA"/>
</dbReference>
<sequence length="92" mass="10483">MFALCAVTTLDIPLTYNGDTQSILDTGIPWRSRGLTEACFWVLKKGRVGHRDLVSQWQRQFAYTLRLLKNGKMFSSPKDELLTDVDAVQHIV</sequence>
<reference evidence="4 5" key="1">
    <citation type="submission" date="2015-01" db="EMBL/GenBank/DDBJ databases">
        <title>Evolution of Trichinella species and genotypes.</title>
        <authorList>
            <person name="Korhonen P.K."/>
            <person name="Edoardo P."/>
            <person name="Giuseppe L.R."/>
            <person name="Gasser R.B."/>
        </authorList>
    </citation>
    <scope>NUCLEOTIDE SEQUENCE [LARGE SCALE GENOMIC DNA]</scope>
    <source>
        <strain evidence="2">ISS13</strain>
        <strain evidence="1">ISS141</strain>
        <strain evidence="3">ISS470</strain>
    </source>
</reference>
<evidence type="ECO:0000313" key="6">
    <source>
        <dbReference type="Proteomes" id="UP000054995"/>
    </source>
</evidence>
<evidence type="ECO:0000313" key="5">
    <source>
        <dbReference type="Proteomes" id="UP000054815"/>
    </source>
</evidence>
<evidence type="ECO:0000313" key="2">
    <source>
        <dbReference type="EMBL" id="KRY67794.1"/>
    </source>
</evidence>